<keyword evidence="2" id="KW-1185">Reference proteome</keyword>
<organism evidence="1 2">
    <name type="scientific">Trifolium medium</name>
    <dbReference type="NCBI Taxonomy" id="97028"/>
    <lineage>
        <taxon>Eukaryota</taxon>
        <taxon>Viridiplantae</taxon>
        <taxon>Streptophyta</taxon>
        <taxon>Embryophyta</taxon>
        <taxon>Tracheophyta</taxon>
        <taxon>Spermatophyta</taxon>
        <taxon>Magnoliopsida</taxon>
        <taxon>eudicotyledons</taxon>
        <taxon>Gunneridae</taxon>
        <taxon>Pentapetalae</taxon>
        <taxon>rosids</taxon>
        <taxon>fabids</taxon>
        <taxon>Fabales</taxon>
        <taxon>Fabaceae</taxon>
        <taxon>Papilionoideae</taxon>
        <taxon>50 kb inversion clade</taxon>
        <taxon>NPAAA clade</taxon>
        <taxon>Hologalegina</taxon>
        <taxon>IRL clade</taxon>
        <taxon>Trifolieae</taxon>
        <taxon>Trifolium</taxon>
    </lineage>
</organism>
<evidence type="ECO:0000313" key="2">
    <source>
        <dbReference type="Proteomes" id="UP000265520"/>
    </source>
</evidence>
<protein>
    <submittedName>
        <fullName evidence="1">Uncharacterized protein</fullName>
    </submittedName>
</protein>
<dbReference type="Proteomes" id="UP000265520">
    <property type="component" value="Unassembled WGS sequence"/>
</dbReference>
<dbReference type="EMBL" id="LXQA010509483">
    <property type="protein sequence ID" value="MCI56255.1"/>
    <property type="molecule type" value="Genomic_DNA"/>
</dbReference>
<dbReference type="AlphaFoldDB" id="A0A392T7H8"/>
<comment type="caution">
    <text evidence="1">The sequence shown here is derived from an EMBL/GenBank/DDBJ whole genome shotgun (WGS) entry which is preliminary data.</text>
</comment>
<proteinExistence type="predicted"/>
<evidence type="ECO:0000313" key="1">
    <source>
        <dbReference type="EMBL" id="MCI56255.1"/>
    </source>
</evidence>
<accession>A0A392T7H8</accession>
<feature type="non-terminal residue" evidence="1">
    <location>
        <position position="24"/>
    </location>
</feature>
<name>A0A392T7H8_9FABA</name>
<reference evidence="1 2" key="1">
    <citation type="journal article" date="2018" name="Front. Plant Sci.">
        <title>Red Clover (Trifolium pratense) and Zigzag Clover (T. medium) - A Picture of Genomic Similarities and Differences.</title>
        <authorList>
            <person name="Dluhosova J."/>
            <person name="Istvanek J."/>
            <person name="Nedelnik J."/>
            <person name="Repkova J."/>
        </authorList>
    </citation>
    <scope>NUCLEOTIDE SEQUENCE [LARGE SCALE GENOMIC DNA]</scope>
    <source>
        <strain evidence="2">cv. 10/8</strain>
        <tissue evidence="1">Leaf</tissue>
    </source>
</reference>
<sequence length="24" mass="2710">MDVRGEWGEIVASCLRVKSEKGME</sequence>